<evidence type="ECO:0000256" key="1">
    <source>
        <dbReference type="ARBA" id="ARBA00023127"/>
    </source>
</evidence>
<evidence type="ECO:0000313" key="5">
    <source>
        <dbReference type="Proteomes" id="UP000001396"/>
    </source>
</evidence>
<dbReference type="InterPro" id="IPR031658">
    <property type="entry name" value="Cyclin_C_2"/>
</dbReference>
<dbReference type="Gene3D" id="1.10.472.10">
    <property type="entry name" value="Cyclin-like"/>
    <property type="match status" value="2"/>
</dbReference>
<feature type="region of interest" description="Disordered" evidence="2">
    <location>
        <begin position="173"/>
        <end position="228"/>
    </location>
</feature>
<dbReference type="AlphaFoldDB" id="D3BAM7"/>
<dbReference type="GeneID" id="31361089"/>
<dbReference type="SUPFAM" id="SSF47954">
    <property type="entry name" value="Cyclin-like"/>
    <property type="match status" value="2"/>
</dbReference>
<proteinExistence type="predicted"/>
<reference evidence="4 5" key="1">
    <citation type="journal article" date="2011" name="Genome Res.">
        <title>Phylogeny-wide analysis of social amoeba genomes highlights ancient origins for complex intercellular communication.</title>
        <authorList>
            <person name="Heidel A.J."/>
            <person name="Lawal H.M."/>
            <person name="Felder M."/>
            <person name="Schilde C."/>
            <person name="Helps N.R."/>
            <person name="Tunggal B."/>
            <person name="Rivero F."/>
            <person name="John U."/>
            <person name="Schleicher M."/>
            <person name="Eichinger L."/>
            <person name="Platzer M."/>
            <person name="Noegel A.A."/>
            <person name="Schaap P."/>
            <person name="Gloeckner G."/>
        </authorList>
    </citation>
    <scope>NUCLEOTIDE SEQUENCE [LARGE SCALE GENOMIC DNA]</scope>
    <source>
        <strain evidence="5">ATCC 26659 / Pp 5 / PN500</strain>
    </source>
</reference>
<comment type="caution">
    <text evidence="4">The sequence shown here is derived from an EMBL/GenBank/DDBJ whole genome shotgun (WGS) entry which is preliminary data.</text>
</comment>
<evidence type="ECO:0000313" key="4">
    <source>
        <dbReference type="EMBL" id="EFA81614.1"/>
    </source>
</evidence>
<protein>
    <recommendedName>
        <fullName evidence="3">Cyclin C-terminal domain-containing protein</fullName>
    </recommendedName>
</protein>
<feature type="compositionally biased region" description="Low complexity" evidence="2">
    <location>
        <begin position="203"/>
        <end position="218"/>
    </location>
</feature>
<dbReference type="FunCoup" id="D3BAM7">
    <property type="interactions" value="634"/>
</dbReference>
<keyword evidence="1" id="KW-0195">Cyclin</keyword>
<evidence type="ECO:0000256" key="2">
    <source>
        <dbReference type="SAM" id="MobiDB-lite"/>
    </source>
</evidence>
<dbReference type="RefSeq" id="XP_020433731.1">
    <property type="nucleotide sequence ID" value="XM_020576482.1"/>
</dbReference>
<sequence length="228" mass="25375">MSYKGSTQVKSWIFTKQELEQQRNSVNNAFCESLKAASGVSDTSNLVTPYEEQQLLFHYKKMIMQIGQQMNLPDAVYILLEEISDGSQSQAGNESLPLYGLLLDINDLVAGNQHSKWLNSSTFTFETIYEAAKKFVLKSVVTDCCFLYHPYQIALACLDLAWPPFSKLLIKSKKDEKKTKKSSSSSGSNKKQKTDKQSPVNLSSPTTTDGNSNTTSDPMAVDVQTTTQ</sequence>
<name>D3BAM7_HETP5</name>
<evidence type="ECO:0000259" key="3">
    <source>
        <dbReference type="Pfam" id="PF16899"/>
    </source>
</evidence>
<dbReference type="EMBL" id="ADBJ01000025">
    <property type="protein sequence ID" value="EFA81614.1"/>
    <property type="molecule type" value="Genomic_DNA"/>
</dbReference>
<keyword evidence="5" id="KW-1185">Reference proteome</keyword>
<dbReference type="InterPro" id="IPR036915">
    <property type="entry name" value="Cyclin-like_sf"/>
</dbReference>
<dbReference type="Pfam" id="PF16899">
    <property type="entry name" value="Cyclin_C_2"/>
    <property type="match status" value="1"/>
</dbReference>
<dbReference type="InParanoid" id="D3BAM7"/>
<accession>D3BAM7</accession>
<dbReference type="Proteomes" id="UP000001396">
    <property type="component" value="Unassembled WGS sequence"/>
</dbReference>
<feature type="domain" description="Cyclin C-terminal" evidence="3">
    <location>
        <begin position="97"/>
        <end position="182"/>
    </location>
</feature>
<gene>
    <name evidence="4" type="ORF">PPL_05605</name>
</gene>
<organism evidence="4 5">
    <name type="scientific">Heterostelium pallidum (strain ATCC 26659 / Pp 5 / PN500)</name>
    <name type="common">Cellular slime mold</name>
    <name type="synonym">Polysphondylium pallidum</name>
    <dbReference type="NCBI Taxonomy" id="670386"/>
    <lineage>
        <taxon>Eukaryota</taxon>
        <taxon>Amoebozoa</taxon>
        <taxon>Evosea</taxon>
        <taxon>Eumycetozoa</taxon>
        <taxon>Dictyostelia</taxon>
        <taxon>Acytosteliales</taxon>
        <taxon>Acytosteliaceae</taxon>
        <taxon>Heterostelium</taxon>
    </lineage>
</organism>